<organism evidence="2 3">
    <name type="scientific">Rhodobacter ferrooxidans</name>
    <dbReference type="NCBI Taxonomy" id="371731"/>
    <lineage>
        <taxon>Bacteria</taxon>
        <taxon>Pseudomonadati</taxon>
        <taxon>Pseudomonadota</taxon>
        <taxon>Alphaproteobacteria</taxon>
        <taxon>Rhodobacterales</taxon>
        <taxon>Rhodobacter group</taxon>
        <taxon>Rhodobacter</taxon>
    </lineage>
</organism>
<dbReference type="eggNOG" id="COG2267">
    <property type="taxonomic scope" value="Bacteria"/>
</dbReference>
<keyword evidence="3" id="KW-1185">Reference proteome</keyword>
<reference evidence="2 3" key="1">
    <citation type="submission" date="2009-08" db="EMBL/GenBank/DDBJ databases">
        <title>The draft genome of Rhodobacter sp. SW2.</title>
        <authorList>
            <consortium name="US DOE Joint Genome Institute (JGI-PGF)"/>
            <person name="Lucas S."/>
            <person name="Copeland A."/>
            <person name="Lapidus A."/>
            <person name="Glavina del Rio T."/>
            <person name="Tice H."/>
            <person name="Bruce D."/>
            <person name="Goodwin L."/>
            <person name="Pitluck S."/>
            <person name="Larimer F."/>
            <person name="Land M.L."/>
            <person name="Hauser L."/>
            <person name="Emerson D."/>
        </authorList>
    </citation>
    <scope>NUCLEOTIDE SEQUENCE [LARGE SCALE GENOMIC DNA]</scope>
    <source>
        <strain evidence="2 3">SW2</strain>
    </source>
</reference>
<comment type="caution">
    <text evidence="2">The sequence shown here is derived from an EMBL/GenBank/DDBJ whole genome shotgun (WGS) entry which is preliminary data.</text>
</comment>
<evidence type="ECO:0000313" key="3">
    <source>
        <dbReference type="Proteomes" id="UP000010121"/>
    </source>
</evidence>
<dbReference type="InterPro" id="IPR029058">
    <property type="entry name" value="AB_hydrolase_fold"/>
</dbReference>
<dbReference type="AlphaFoldDB" id="C8S0B6"/>
<dbReference type="OrthoDB" id="9788260at2"/>
<dbReference type="PANTHER" id="PTHR11614">
    <property type="entry name" value="PHOSPHOLIPASE-RELATED"/>
    <property type="match status" value="1"/>
</dbReference>
<keyword evidence="2" id="KW-0378">Hydrolase</keyword>
<dbReference type="RefSeq" id="WP_008029599.1">
    <property type="nucleotide sequence ID" value="NZ_ACYY01000007.1"/>
</dbReference>
<dbReference type="SUPFAM" id="SSF53474">
    <property type="entry name" value="alpha/beta-Hydrolases"/>
    <property type="match status" value="1"/>
</dbReference>
<dbReference type="InterPro" id="IPR022742">
    <property type="entry name" value="Hydrolase_4"/>
</dbReference>
<dbReference type="EMBL" id="ACYY01000007">
    <property type="protein sequence ID" value="EEW25725.1"/>
    <property type="molecule type" value="Genomic_DNA"/>
</dbReference>
<dbReference type="STRING" id="371731.Rsw2DRAFT_1494"/>
<dbReference type="Gene3D" id="3.40.50.1820">
    <property type="entry name" value="alpha/beta hydrolase"/>
    <property type="match status" value="1"/>
</dbReference>
<feature type="domain" description="Serine aminopeptidase S33" evidence="1">
    <location>
        <begin position="40"/>
        <end position="291"/>
    </location>
</feature>
<evidence type="ECO:0000313" key="2">
    <source>
        <dbReference type="EMBL" id="EEW25725.1"/>
    </source>
</evidence>
<dbReference type="Pfam" id="PF12146">
    <property type="entry name" value="Hydrolase_4"/>
    <property type="match status" value="1"/>
</dbReference>
<dbReference type="ESTHER" id="9rhob-c8s0b6">
    <property type="family name" value="Monoglyceridelipase_lysophospholip"/>
</dbReference>
<proteinExistence type="predicted"/>
<evidence type="ECO:0000259" key="1">
    <source>
        <dbReference type="Pfam" id="PF12146"/>
    </source>
</evidence>
<dbReference type="InterPro" id="IPR051044">
    <property type="entry name" value="MAG_DAG_Lipase"/>
</dbReference>
<gene>
    <name evidence="2" type="ORF">Rsw2DRAFT_1494</name>
</gene>
<dbReference type="Proteomes" id="UP000010121">
    <property type="component" value="Unassembled WGS sequence"/>
</dbReference>
<dbReference type="GO" id="GO:0016787">
    <property type="term" value="F:hydrolase activity"/>
    <property type="evidence" value="ECO:0007669"/>
    <property type="project" value="UniProtKB-KW"/>
</dbReference>
<name>C8S0B6_9RHOB</name>
<accession>C8S0B6</accession>
<sequence>MKAAPYFAEIAEGPEDGRTFWLTTADEVRLRAGLWHGNGPRGTVILLPGRTEYIEKYGRIARDLAASGYATLTFDCRGQGLADRLLADPMAGHVQDFAEYQRDLDALLTAADAQGLPEPRYLLSHSMGGCIALRGLMRGIKVQAAAFSAPMWGISIAAWMRPFASVFSTMSVWFNQAHRYAPGTGGKTYLAEAEFAGNILTKDSETWDYMKRQALTHPELTLGGPSMGWLHAALMECHALSMMPSPPVAAYCALGTSERVVDTGPVHLRMAAWPRGRLDLIPGSEHEVMMEVPVTRSRFIASAVALFEANR</sequence>
<protein>
    <submittedName>
        <fullName evidence="2">Alpha/beta hydrolase fold protein</fullName>
    </submittedName>
</protein>